<feature type="transmembrane region" description="Helical" evidence="10">
    <location>
        <begin position="163"/>
        <end position="182"/>
    </location>
</feature>
<comment type="similarity">
    <text evidence="8">Belongs to the methyl-accepting chemotaxis (MCP) protein family.</text>
</comment>
<dbReference type="RefSeq" id="WP_340275595.1">
    <property type="nucleotide sequence ID" value="NZ_JBAKIA010000011.1"/>
</dbReference>
<keyword evidence="4 10" id="KW-0812">Transmembrane</keyword>
<dbReference type="Gene3D" id="6.10.340.10">
    <property type="match status" value="1"/>
</dbReference>
<dbReference type="PRINTS" id="PR00260">
    <property type="entry name" value="CHEMTRNSDUCR"/>
</dbReference>
<evidence type="ECO:0000313" key="15">
    <source>
        <dbReference type="Proteomes" id="UP001385499"/>
    </source>
</evidence>
<dbReference type="InterPro" id="IPR004089">
    <property type="entry name" value="MCPsignal_dom"/>
</dbReference>
<dbReference type="Proteomes" id="UP001385499">
    <property type="component" value="Unassembled WGS sequence"/>
</dbReference>
<dbReference type="PANTHER" id="PTHR32089:SF112">
    <property type="entry name" value="LYSOZYME-LIKE PROTEIN-RELATED"/>
    <property type="match status" value="1"/>
</dbReference>
<comment type="caution">
    <text evidence="14">The sequence shown here is derived from an EMBL/GenBank/DDBJ whole genome shotgun (WGS) entry which is preliminary data.</text>
</comment>
<feature type="transmembrane region" description="Helical" evidence="10">
    <location>
        <begin position="12"/>
        <end position="29"/>
    </location>
</feature>
<evidence type="ECO:0000256" key="1">
    <source>
        <dbReference type="ARBA" id="ARBA00004429"/>
    </source>
</evidence>
<evidence type="ECO:0000259" key="11">
    <source>
        <dbReference type="PROSITE" id="PS50111"/>
    </source>
</evidence>
<dbReference type="Pfam" id="PF00672">
    <property type="entry name" value="HAMP"/>
    <property type="match status" value="1"/>
</dbReference>
<dbReference type="InterPro" id="IPR033480">
    <property type="entry name" value="sCache_2"/>
</dbReference>
<dbReference type="InterPro" id="IPR003660">
    <property type="entry name" value="HAMP_dom"/>
</dbReference>
<evidence type="ECO:0000256" key="6">
    <source>
        <dbReference type="ARBA" id="ARBA00023136"/>
    </source>
</evidence>
<dbReference type="Gene3D" id="3.30.450.20">
    <property type="entry name" value="PAS domain"/>
    <property type="match status" value="1"/>
</dbReference>
<name>A0ABU8TMT6_9HYPH</name>
<organism evidence="14 15">
    <name type="scientific">Roseibium algae</name>
    <dbReference type="NCBI Taxonomy" id="3123038"/>
    <lineage>
        <taxon>Bacteria</taxon>
        <taxon>Pseudomonadati</taxon>
        <taxon>Pseudomonadota</taxon>
        <taxon>Alphaproteobacteria</taxon>
        <taxon>Hyphomicrobiales</taxon>
        <taxon>Stappiaceae</taxon>
        <taxon>Roseibium</taxon>
    </lineage>
</organism>
<keyword evidence="7 9" id="KW-0807">Transducer</keyword>
<evidence type="ECO:0000256" key="7">
    <source>
        <dbReference type="ARBA" id="ARBA00023224"/>
    </source>
</evidence>
<sequence length="562" mass="58715">MTLNRLGIGFKIWLPILSFAIFVMGIVTYNQSSLLTTLEAERIAKVRALVETAVAMAGENYARAQAGDWTDEEAQIMTRDAIRAMVFEGGARVFAFDENGVRVVSNSRDKEGGEPSTSTTTRGYIANAKAGGGVNHYLGSRTLNGVKTSNVPKAGWSELFKPWGWVIASAVYLDDVYSAFWWSTAKLAGVLALGGAFVIAIAIAAIRNVVRPLKALTTDMTGLASGNTDITIVGAGRGDEIGEMAQAMETFVANENERRTMAANQVERQEVDLQRSRNIQSLCGGFRDTIASLLDTISGSVDSLQKSSTSLNAAAQQTSSQSETVSGAAASASSNTETVAAASEELAASVTEIARQVASSNQIATQASSQAAETNNRIQGLSAAAGKIGEVVTLIQAIAEQTNLLALNATIEAARAGEAGKGFAVVASEVKELATQTSRATEEISAQISSIQGETKLAVDAIGAITETVGRINEISTSITAAVEQQGAATNDIAMNIQQAAEGTQQVSSNIVGVSQAAGLTREMADNVHGAAESLDTESRTLREEVGLFLDGINQNSSTEAA</sequence>
<feature type="transmembrane region" description="Helical" evidence="10">
    <location>
        <begin position="188"/>
        <end position="210"/>
    </location>
</feature>
<evidence type="ECO:0000256" key="8">
    <source>
        <dbReference type="ARBA" id="ARBA00029447"/>
    </source>
</evidence>
<evidence type="ECO:0000256" key="3">
    <source>
        <dbReference type="ARBA" id="ARBA00022519"/>
    </source>
</evidence>
<dbReference type="SMART" id="SM00283">
    <property type="entry name" value="MA"/>
    <property type="match status" value="1"/>
</dbReference>
<feature type="domain" description="HAMP" evidence="13">
    <location>
        <begin position="207"/>
        <end position="260"/>
    </location>
</feature>
<evidence type="ECO:0000313" key="14">
    <source>
        <dbReference type="EMBL" id="MEJ8475489.1"/>
    </source>
</evidence>
<dbReference type="EMBL" id="JBAKIA010000011">
    <property type="protein sequence ID" value="MEJ8475489.1"/>
    <property type="molecule type" value="Genomic_DNA"/>
</dbReference>
<dbReference type="InterPro" id="IPR000727">
    <property type="entry name" value="T_SNARE_dom"/>
</dbReference>
<keyword evidence="2" id="KW-1003">Cell membrane</keyword>
<dbReference type="SMART" id="SM00304">
    <property type="entry name" value="HAMP"/>
    <property type="match status" value="1"/>
</dbReference>
<protein>
    <submittedName>
        <fullName evidence="14">Methyl-accepting chemotaxis protein</fullName>
    </submittedName>
</protein>
<evidence type="ECO:0000256" key="5">
    <source>
        <dbReference type="ARBA" id="ARBA00022989"/>
    </source>
</evidence>
<dbReference type="Pfam" id="PF00015">
    <property type="entry name" value="MCPsignal"/>
    <property type="match status" value="1"/>
</dbReference>
<feature type="domain" description="T-SNARE coiled-coil homology" evidence="12">
    <location>
        <begin position="460"/>
        <end position="514"/>
    </location>
</feature>
<keyword evidence="6 10" id="KW-0472">Membrane</keyword>
<evidence type="ECO:0000256" key="9">
    <source>
        <dbReference type="PROSITE-ProRule" id="PRU00284"/>
    </source>
</evidence>
<reference evidence="14 15" key="1">
    <citation type="submission" date="2024-02" db="EMBL/GenBank/DDBJ databases">
        <title>Roseibium algae sp. nov., isolated from marine alga (Grateloupia sp.), showing potential in myo-inositol conversion.</title>
        <authorList>
            <person name="Wang Y."/>
        </authorList>
    </citation>
    <scope>NUCLEOTIDE SEQUENCE [LARGE SCALE GENOMIC DNA]</scope>
    <source>
        <strain evidence="14 15">H3510</strain>
    </source>
</reference>
<evidence type="ECO:0000259" key="12">
    <source>
        <dbReference type="PROSITE" id="PS50192"/>
    </source>
</evidence>
<dbReference type="SMART" id="SM01049">
    <property type="entry name" value="Cache_2"/>
    <property type="match status" value="1"/>
</dbReference>
<dbReference type="CDD" id="cd06225">
    <property type="entry name" value="HAMP"/>
    <property type="match status" value="1"/>
</dbReference>
<dbReference type="InterPro" id="IPR004090">
    <property type="entry name" value="Chemotax_Me-accpt_rcpt"/>
</dbReference>
<dbReference type="PANTHER" id="PTHR32089">
    <property type="entry name" value="METHYL-ACCEPTING CHEMOTAXIS PROTEIN MCPB"/>
    <property type="match status" value="1"/>
</dbReference>
<keyword evidence="5 10" id="KW-1133">Transmembrane helix</keyword>
<dbReference type="PROSITE" id="PS50192">
    <property type="entry name" value="T_SNARE"/>
    <property type="match status" value="1"/>
</dbReference>
<proteinExistence type="inferred from homology"/>
<evidence type="ECO:0000256" key="2">
    <source>
        <dbReference type="ARBA" id="ARBA00022475"/>
    </source>
</evidence>
<evidence type="ECO:0000259" key="13">
    <source>
        <dbReference type="PROSITE" id="PS50885"/>
    </source>
</evidence>
<dbReference type="PROSITE" id="PS50885">
    <property type="entry name" value="HAMP"/>
    <property type="match status" value="1"/>
</dbReference>
<dbReference type="Gene3D" id="1.10.287.950">
    <property type="entry name" value="Methyl-accepting chemotaxis protein"/>
    <property type="match status" value="1"/>
</dbReference>
<feature type="domain" description="Methyl-accepting transducer" evidence="11">
    <location>
        <begin position="300"/>
        <end position="536"/>
    </location>
</feature>
<evidence type="ECO:0000256" key="4">
    <source>
        <dbReference type="ARBA" id="ARBA00022692"/>
    </source>
</evidence>
<keyword evidence="3" id="KW-0997">Cell inner membrane</keyword>
<accession>A0ABU8TMT6</accession>
<dbReference type="PROSITE" id="PS50111">
    <property type="entry name" value="CHEMOTAXIS_TRANSDUC_2"/>
    <property type="match status" value="1"/>
</dbReference>
<comment type="subcellular location">
    <subcellularLocation>
        <location evidence="1">Cell inner membrane</location>
        <topology evidence="1">Multi-pass membrane protein</topology>
    </subcellularLocation>
</comment>
<dbReference type="SUPFAM" id="SSF58104">
    <property type="entry name" value="Methyl-accepting chemotaxis protein (MCP) signaling domain"/>
    <property type="match status" value="1"/>
</dbReference>
<dbReference type="Pfam" id="PF17200">
    <property type="entry name" value="sCache_2"/>
    <property type="match status" value="1"/>
</dbReference>
<keyword evidence="15" id="KW-1185">Reference proteome</keyword>
<gene>
    <name evidence="14" type="ORF">V6575_15440</name>
</gene>
<evidence type="ECO:0000256" key="10">
    <source>
        <dbReference type="SAM" id="Phobius"/>
    </source>
</evidence>